<keyword evidence="1" id="KW-1133">Transmembrane helix</keyword>
<comment type="caution">
    <text evidence="2">The sequence shown here is derived from an EMBL/GenBank/DDBJ whole genome shotgun (WGS) entry which is preliminary data.</text>
</comment>
<dbReference type="PANTHER" id="PTHR37422">
    <property type="entry name" value="TEICHURONIC ACID BIOSYNTHESIS PROTEIN TUAE"/>
    <property type="match status" value="1"/>
</dbReference>
<reference evidence="2 3" key="1">
    <citation type="submission" date="2018-08" db="EMBL/GenBank/DDBJ databases">
        <title>Genomic Encyclopedia of Type Strains, Phase IV (KMG-IV): sequencing the most valuable type-strain genomes for metagenomic binning, comparative biology and taxonomic classification.</title>
        <authorList>
            <person name="Goeker M."/>
        </authorList>
    </citation>
    <scope>NUCLEOTIDE SEQUENCE [LARGE SCALE GENOMIC DNA]</scope>
    <source>
        <strain evidence="2 3">BW863</strain>
    </source>
</reference>
<evidence type="ECO:0008006" key="4">
    <source>
        <dbReference type="Google" id="ProtNLM"/>
    </source>
</evidence>
<keyword evidence="1" id="KW-0472">Membrane</keyword>
<evidence type="ECO:0000256" key="1">
    <source>
        <dbReference type="SAM" id="Phobius"/>
    </source>
</evidence>
<feature type="transmembrane region" description="Helical" evidence="1">
    <location>
        <begin position="45"/>
        <end position="61"/>
    </location>
</feature>
<evidence type="ECO:0000313" key="2">
    <source>
        <dbReference type="EMBL" id="REF85963.1"/>
    </source>
</evidence>
<evidence type="ECO:0000313" key="3">
    <source>
        <dbReference type="Proteomes" id="UP000256900"/>
    </source>
</evidence>
<dbReference type="RefSeq" id="WP_115836558.1">
    <property type="nucleotide sequence ID" value="NZ_CP025086.1"/>
</dbReference>
<name>A0A3D9YWL8_9HYPH</name>
<proteinExistence type="predicted"/>
<dbReference type="Proteomes" id="UP000256900">
    <property type="component" value="Unassembled WGS sequence"/>
</dbReference>
<dbReference type="AlphaFoldDB" id="A0A3D9YWL8"/>
<gene>
    <name evidence="2" type="ORF">DES32_2003</name>
</gene>
<dbReference type="OrthoDB" id="9796592at2"/>
<organism evidence="2 3">
    <name type="scientific">Methylovirgula ligni</name>
    <dbReference type="NCBI Taxonomy" id="569860"/>
    <lineage>
        <taxon>Bacteria</taxon>
        <taxon>Pseudomonadati</taxon>
        <taxon>Pseudomonadota</taxon>
        <taxon>Alphaproteobacteria</taxon>
        <taxon>Hyphomicrobiales</taxon>
        <taxon>Beijerinckiaceae</taxon>
        <taxon>Methylovirgula</taxon>
    </lineage>
</organism>
<feature type="transmembrane region" description="Helical" evidence="1">
    <location>
        <begin position="245"/>
        <end position="264"/>
    </location>
</feature>
<feature type="transmembrane region" description="Helical" evidence="1">
    <location>
        <begin position="169"/>
        <end position="189"/>
    </location>
</feature>
<accession>A0A3D9YWL8</accession>
<feature type="transmembrane region" description="Helical" evidence="1">
    <location>
        <begin position="332"/>
        <end position="351"/>
    </location>
</feature>
<sequence>MTMTSIPLARHGGRNRQISYQTLLDIVFAVWVFAGLMSVIEPSPYDFVALVAIPMWFVGGFKIHRVQALILILWTIFLACGFIALMPYWDSSESRIYQLQSLYLVLSVFCFTLYFGERTIHRAELCMKAYTFGAFVSASVGVLAYFHLIPKPEMFVFEGGRAAGTFKDPNVFGSYLIPAIVFTFQDLLIGTGVSRLISFAAAGMLILGVLLSYSRGSWGTAIIALLLLIFSSFVTADSAAKRRRIVIMTLFGLGAAILFLIVILSQDNIREFFLERAAAHKYDEGSTGRFGNQLHSIPMLLERPWGFGPLRFRVIFEFEPHNSYIGGFANDGWLGGMAWILIVLMTCFVGFRLMFVTSPFRRVAQGVFPGLFALFLQAFQIDVDHWRQLYLFCGMIWGLEAARQRWRFRSTKAAAPPADTAPMAAAAREGYG</sequence>
<dbReference type="PANTHER" id="PTHR37422:SF21">
    <property type="entry name" value="EXOQ-LIKE PROTEIN"/>
    <property type="match status" value="1"/>
</dbReference>
<feature type="transmembrane region" description="Helical" evidence="1">
    <location>
        <begin position="219"/>
        <end position="236"/>
    </location>
</feature>
<feature type="transmembrane region" description="Helical" evidence="1">
    <location>
        <begin position="20"/>
        <end position="39"/>
    </location>
</feature>
<dbReference type="InterPro" id="IPR051533">
    <property type="entry name" value="WaaL-like"/>
</dbReference>
<keyword evidence="3" id="KW-1185">Reference proteome</keyword>
<keyword evidence="1" id="KW-0812">Transmembrane</keyword>
<feature type="transmembrane region" description="Helical" evidence="1">
    <location>
        <begin position="101"/>
        <end position="117"/>
    </location>
</feature>
<feature type="transmembrane region" description="Helical" evidence="1">
    <location>
        <begin position="68"/>
        <end position="89"/>
    </location>
</feature>
<dbReference type="EMBL" id="QUMO01000003">
    <property type="protein sequence ID" value="REF85963.1"/>
    <property type="molecule type" value="Genomic_DNA"/>
</dbReference>
<protein>
    <recommendedName>
        <fullName evidence="4">O-antigen ligase</fullName>
    </recommendedName>
</protein>
<dbReference type="GO" id="GO:0016020">
    <property type="term" value="C:membrane"/>
    <property type="evidence" value="ECO:0007669"/>
    <property type="project" value="UniProtKB-SubCell"/>
</dbReference>
<feature type="transmembrane region" description="Helical" evidence="1">
    <location>
        <begin position="129"/>
        <end position="149"/>
    </location>
</feature>
<feature type="transmembrane region" description="Helical" evidence="1">
    <location>
        <begin position="196"/>
        <end position="213"/>
    </location>
</feature>